<evidence type="ECO:0000259" key="7">
    <source>
        <dbReference type="PROSITE" id="PS50893"/>
    </source>
</evidence>
<evidence type="ECO:0000256" key="3">
    <source>
        <dbReference type="ARBA" id="ARBA00022597"/>
    </source>
</evidence>
<dbReference type="PANTHER" id="PTHR43790:SF9">
    <property type="entry name" value="GALACTOFURANOSE TRANSPORTER ATP-BINDING PROTEIN YTFR"/>
    <property type="match status" value="1"/>
</dbReference>
<dbReference type="Pfam" id="PF00005">
    <property type="entry name" value="ABC_tran"/>
    <property type="match status" value="2"/>
</dbReference>
<comment type="similarity">
    <text evidence="1">Belongs to the ABC transporter superfamily.</text>
</comment>
<dbReference type="PROSITE" id="PS50893">
    <property type="entry name" value="ABC_TRANSPORTER_2"/>
    <property type="match status" value="2"/>
</dbReference>
<reference evidence="9" key="1">
    <citation type="journal article" date="2019" name="Int. J. Syst. Evol. Microbiol.">
        <title>The Global Catalogue of Microorganisms (GCM) 10K type strain sequencing project: providing services to taxonomists for standard genome sequencing and annotation.</title>
        <authorList>
            <consortium name="The Broad Institute Genomics Platform"/>
            <consortium name="The Broad Institute Genome Sequencing Center for Infectious Disease"/>
            <person name="Wu L."/>
            <person name="Ma J."/>
        </authorList>
    </citation>
    <scope>NUCLEOTIDE SEQUENCE [LARGE SCALE GENOMIC DNA]</scope>
    <source>
        <strain evidence="9">CGMCC 4.1415</strain>
    </source>
</reference>
<dbReference type="CDD" id="cd03215">
    <property type="entry name" value="ABC_Carb_Monos_II"/>
    <property type="match status" value="1"/>
</dbReference>
<evidence type="ECO:0000256" key="5">
    <source>
        <dbReference type="ARBA" id="ARBA00022741"/>
    </source>
</evidence>
<feature type="domain" description="ABC transporter" evidence="7">
    <location>
        <begin position="239"/>
        <end position="483"/>
    </location>
</feature>
<evidence type="ECO:0000256" key="1">
    <source>
        <dbReference type="ARBA" id="ARBA00005417"/>
    </source>
</evidence>
<dbReference type="InterPro" id="IPR003593">
    <property type="entry name" value="AAA+_ATPase"/>
</dbReference>
<dbReference type="PANTHER" id="PTHR43790">
    <property type="entry name" value="CARBOHYDRATE TRANSPORT ATP-BINDING PROTEIN MG119-RELATED"/>
    <property type="match status" value="1"/>
</dbReference>
<keyword evidence="6 8" id="KW-0067">ATP-binding</keyword>
<keyword evidence="4" id="KW-0677">Repeat</keyword>
<proteinExistence type="inferred from homology"/>
<evidence type="ECO:0000256" key="6">
    <source>
        <dbReference type="ARBA" id="ARBA00022840"/>
    </source>
</evidence>
<keyword evidence="5" id="KW-0547">Nucleotide-binding</keyword>
<keyword evidence="9" id="KW-1185">Reference proteome</keyword>
<evidence type="ECO:0000313" key="8">
    <source>
        <dbReference type="EMBL" id="MFC5384836.1"/>
    </source>
</evidence>
<accession>A0ABW0GU98</accession>
<dbReference type="InterPro" id="IPR003439">
    <property type="entry name" value="ABC_transporter-like_ATP-bd"/>
</dbReference>
<evidence type="ECO:0000313" key="9">
    <source>
        <dbReference type="Proteomes" id="UP001596016"/>
    </source>
</evidence>
<dbReference type="InterPro" id="IPR017871">
    <property type="entry name" value="ABC_transporter-like_CS"/>
</dbReference>
<dbReference type="EMBL" id="JBHSLL010000010">
    <property type="protein sequence ID" value="MFC5384836.1"/>
    <property type="molecule type" value="Genomic_DNA"/>
</dbReference>
<dbReference type="RefSeq" id="WP_378227687.1">
    <property type="nucleotide sequence ID" value="NZ_JBHSLL010000010.1"/>
</dbReference>
<dbReference type="PROSITE" id="PS00211">
    <property type="entry name" value="ABC_TRANSPORTER_1"/>
    <property type="match status" value="1"/>
</dbReference>
<dbReference type="CDD" id="cd03216">
    <property type="entry name" value="ABC_Carb_Monos_I"/>
    <property type="match status" value="1"/>
</dbReference>
<keyword evidence="3" id="KW-0762">Sugar transport</keyword>
<dbReference type="Gene3D" id="3.40.50.300">
    <property type="entry name" value="P-loop containing nucleotide triphosphate hydrolases"/>
    <property type="match status" value="2"/>
</dbReference>
<organism evidence="8 9">
    <name type="scientific">Aquamicrobium segne</name>
    <dbReference type="NCBI Taxonomy" id="469547"/>
    <lineage>
        <taxon>Bacteria</taxon>
        <taxon>Pseudomonadati</taxon>
        <taxon>Pseudomonadota</taxon>
        <taxon>Alphaproteobacteria</taxon>
        <taxon>Hyphomicrobiales</taxon>
        <taxon>Phyllobacteriaceae</taxon>
        <taxon>Aquamicrobium</taxon>
    </lineage>
</organism>
<keyword evidence="2" id="KW-0813">Transport</keyword>
<protein>
    <submittedName>
        <fullName evidence="8">Sugar ABC transporter ATP-binding protein</fullName>
    </submittedName>
</protein>
<evidence type="ECO:0000256" key="4">
    <source>
        <dbReference type="ARBA" id="ARBA00022737"/>
    </source>
</evidence>
<dbReference type="SUPFAM" id="SSF52540">
    <property type="entry name" value="P-loop containing nucleoside triphosphate hydrolases"/>
    <property type="match status" value="2"/>
</dbReference>
<evidence type="ECO:0000256" key="2">
    <source>
        <dbReference type="ARBA" id="ARBA00022448"/>
    </source>
</evidence>
<sequence>MSFGASHALRGVSADFHSGEVVALVGENGAGKSTLLKVMASVIRRTSGQATLDGKPYAPQNQREAEKAGVALVFQELNVNYCLSIAENIMLGRLRDYRRFGLIDWPRLQREAQSVLDRIGADFKVDDEIEKLDLGQVKTIEVARALATNPRFIFFDESTAFLNRRESARLMNVIRELKSQGIGIAFVSHHMHEVFGISDRLIVLKDGALVGSWPTEQMTSDHLAELMVGREMVGGLFPPKAEDAARKTRIEMKGVVSSSGVGPVDLVLGSGEIVGIGGLKGSGGEAILEVLAGVEKIDAGEIRLDGEIYRPASPRAAWASKVAHLPGDRTGEGVITEFSVLENITLAERPSRAAGMVDHARMTELSNEQIRLLGIKTAGPEAPVSSLSGGNMQKVVLGKCLATAPGILLLNNPTRGVDIGAKAEIYRVIRKLANEGLAVLMVSEDLHELLGLSDRVIVTRNGQLSQSFDRNAHPNEEEVVKWMM</sequence>
<dbReference type="InterPro" id="IPR050107">
    <property type="entry name" value="ABC_carbohydrate_import_ATPase"/>
</dbReference>
<gene>
    <name evidence="8" type="ORF">ACFPLB_02530</name>
</gene>
<comment type="caution">
    <text evidence="8">The sequence shown here is derived from an EMBL/GenBank/DDBJ whole genome shotgun (WGS) entry which is preliminary data.</text>
</comment>
<name>A0ABW0GU98_9HYPH</name>
<dbReference type="SMART" id="SM00382">
    <property type="entry name" value="AAA"/>
    <property type="match status" value="2"/>
</dbReference>
<feature type="domain" description="ABC transporter" evidence="7">
    <location>
        <begin position="1"/>
        <end position="231"/>
    </location>
</feature>
<dbReference type="Proteomes" id="UP001596016">
    <property type="component" value="Unassembled WGS sequence"/>
</dbReference>
<dbReference type="GO" id="GO:0005524">
    <property type="term" value="F:ATP binding"/>
    <property type="evidence" value="ECO:0007669"/>
    <property type="project" value="UniProtKB-KW"/>
</dbReference>
<dbReference type="InterPro" id="IPR027417">
    <property type="entry name" value="P-loop_NTPase"/>
</dbReference>